<keyword evidence="2" id="KW-0812">Transmembrane</keyword>
<organism evidence="3 4">
    <name type="scientific">Helicocarpus griseus UAMH5409</name>
    <dbReference type="NCBI Taxonomy" id="1447875"/>
    <lineage>
        <taxon>Eukaryota</taxon>
        <taxon>Fungi</taxon>
        <taxon>Dikarya</taxon>
        <taxon>Ascomycota</taxon>
        <taxon>Pezizomycotina</taxon>
        <taxon>Eurotiomycetes</taxon>
        <taxon>Eurotiomycetidae</taxon>
        <taxon>Onygenales</taxon>
        <taxon>Ajellomycetaceae</taxon>
        <taxon>Helicocarpus</taxon>
    </lineage>
</organism>
<name>A0A2B7Y953_9EURO</name>
<keyword evidence="4" id="KW-1185">Reference proteome</keyword>
<dbReference type="EMBL" id="PDNB01000008">
    <property type="protein sequence ID" value="PGH17740.1"/>
    <property type="molecule type" value="Genomic_DNA"/>
</dbReference>
<feature type="transmembrane region" description="Helical" evidence="2">
    <location>
        <begin position="75"/>
        <end position="97"/>
    </location>
</feature>
<dbReference type="AlphaFoldDB" id="A0A2B7Y953"/>
<sequence length="446" mass="48078">MQTPYSDQPRYRDDPSAKDEMTVNEKASLAAQYNLGTLEDAVTPPVNKRRCNFIRGCRSFFGEASQSICTRVSMVLLKVVLFIALLGFFVKSTFFGFKPQCTHSKSSGGFSVNNWHDHGPSEERDISINTTTTSIEGAFPLYDSLNLTTVTGSIAVVIDPQPANPEKPDKPARVSIRTESGSISVSFRLPGTHPALSDAKKIQSLYHSEEPSALSLSNTKNAKYSNMHAFLTPRAYEVEIHTASGSVSGQVAFSNLVNISTISGSVSANLIPLVFLPAEDEEPPRDPDDDPYHPPHDGRDDLVPARPANISIVTSTVTGTVQVSLDEPFFPPPPEEERKKANNKPGRPKNLPHTIAAHHVAHGAGSLHVVYPPSWAGRVHAATTGKGQVSIEGDGLIVRGGNKTVADGVRYPDFEDDGEAAWWGASGKMNVTVASDGGMVDFFARG</sequence>
<dbReference type="OrthoDB" id="3539644at2759"/>
<keyword evidence="2" id="KW-1133">Transmembrane helix</keyword>
<gene>
    <name evidence="3" type="ORF">AJ79_00881</name>
</gene>
<evidence type="ECO:0000313" key="4">
    <source>
        <dbReference type="Proteomes" id="UP000223968"/>
    </source>
</evidence>
<evidence type="ECO:0000256" key="2">
    <source>
        <dbReference type="SAM" id="Phobius"/>
    </source>
</evidence>
<evidence type="ECO:0000256" key="1">
    <source>
        <dbReference type="SAM" id="MobiDB-lite"/>
    </source>
</evidence>
<protein>
    <submittedName>
        <fullName evidence="3">Uncharacterized protein</fullName>
    </submittedName>
</protein>
<reference evidence="3 4" key="1">
    <citation type="submission" date="2017-10" db="EMBL/GenBank/DDBJ databases">
        <title>Comparative genomics in systemic dimorphic fungi from Ajellomycetaceae.</title>
        <authorList>
            <person name="Munoz J.F."/>
            <person name="Mcewen J.G."/>
            <person name="Clay O.K."/>
            <person name="Cuomo C.A."/>
        </authorList>
    </citation>
    <scope>NUCLEOTIDE SEQUENCE [LARGE SCALE GENOMIC DNA]</scope>
    <source>
        <strain evidence="3 4">UAMH5409</strain>
    </source>
</reference>
<comment type="caution">
    <text evidence="3">The sequence shown here is derived from an EMBL/GenBank/DDBJ whole genome shotgun (WGS) entry which is preliminary data.</text>
</comment>
<keyword evidence="2" id="KW-0472">Membrane</keyword>
<dbReference type="Proteomes" id="UP000223968">
    <property type="component" value="Unassembled WGS sequence"/>
</dbReference>
<proteinExistence type="predicted"/>
<feature type="region of interest" description="Disordered" evidence="1">
    <location>
        <begin position="325"/>
        <end position="350"/>
    </location>
</feature>
<accession>A0A2B7Y953</accession>
<feature type="region of interest" description="Disordered" evidence="1">
    <location>
        <begin position="278"/>
        <end position="303"/>
    </location>
</feature>
<feature type="compositionally biased region" description="Basic and acidic residues" evidence="1">
    <location>
        <begin position="284"/>
        <end position="303"/>
    </location>
</feature>
<dbReference type="STRING" id="1447875.A0A2B7Y953"/>
<evidence type="ECO:0000313" key="3">
    <source>
        <dbReference type="EMBL" id="PGH17740.1"/>
    </source>
</evidence>